<feature type="compositionally biased region" description="Acidic residues" evidence="4">
    <location>
        <begin position="874"/>
        <end position="888"/>
    </location>
</feature>
<keyword evidence="8" id="KW-1185">Reference proteome</keyword>
<dbReference type="Pfam" id="PF13086">
    <property type="entry name" value="AAA_11"/>
    <property type="match status" value="1"/>
</dbReference>
<organism evidence="7 8">
    <name type="scientific">Botryosphaeria dothidea</name>
    <dbReference type="NCBI Taxonomy" id="55169"/>
    <lineage>
        <taxon>Eukaryota</taxon>
        <taxon>Fungi</taxon>
        <taxon>Dikarya</taxon>
        <taxon>Ascomycota</taxon>
        <taxon>Pezizomycotina</taxon>
        <taxon>Dothideomycetes</taxon>
        <taxon>Dothideomycetes incertae sedis</taxon>
        <taxon>Botryosphaeriales</taxon>
        <taxon>Botryosphaeriaceae</taxon>
        <taxon>Botryosphaeria</taxon>
    </lineage>
</organism>
<comment type="subcellular location">
    <subcellularLocation>
        <location evidence="1">Cytoplasm</location>
    </subcellularLocation>
</comment>
<dbReference type="InterPro" id="IPR027417">
    <property type="entry name" value="P-loop_NTPase"/>
</dbReference>
<dbReference type="SUPFAM" id="SSF52540">
    <property type="entry name" value="P-loop containing nucleoside triphosphate hydrolases"/>
    <property type="match status" value="1"/>
</dbReference>
<dbReference type="CDD" id="cd18808">
    <property type="entry name" value="SF1_C_Upf1"/>
    <property type="match status" value="1"/>
</dbReference>
<keyword evidence="2" id="KW-0963">Cytoplasm</keyword>
<dbReference type="Proteomes" id="UP000572817">
    <property type="component" value="Unassembled WGS sequence"/>
</dbReference>
<comment type="caution">
    <text evidence="7">The sequence shown here is derived from an EMBL/GenBank/DDBJ whole genome shotgun (WGS) entry which is preliminary data.</text>
</comment>
<proteinExistence type="predicted"/>
<dbReference type="PANTHER" id="PTHR45418">
    <property type="entry name" value="CANCER/TESTIS ANTIGEN 55"/>
    <property type="match status" value="1"/>
</dbReference>
<dbReference type="InterPro" id="IPR041677">
    <property type="entry name" value="DNA2/NAM7_AAA_11"/>
</dbReference>
<keyword evidence="3 7" id="KW-0378">Hydrolase</keyword>
<dbReference type="Pfam" id="PF13087">
    <property type="entry name" value="AAA_12"/>
    <property type="match status" value="1"/>
</dbReference>
<dbReference type="PANTHER" id="PTHR45418:SF1">
    <property type="entry name" value="CANCER_TESTIS ANTIGEN 55"/>
    <property type="match status" value="1"/>
</dbReference>
<feature type="domain" description="DNA2/NAM7 helicase helicase" evidence="5">
    <location>
        <begin position="309"/>
        <end position="381"/>
    </location>
</feature>
<evidence type="ECO:0000259" key="6">
    <source>
        <dbReference type="Pfam" id="PF13087"/>
    </source>
</evidence>
<gene>
    <name evidence="7" type="ORF">GTA08_BOTSDO05243</name>
</gene>
<feature type="compositionally biased region" description="Gly residues" evidence="4">
    <location>
        <begin position="796"/>
        <end position="813"/>
    </location>
</feature>
<dbReference type="EMBL" id="WWBZ02000033">
    <property type="protein sequence ID" value="KAF4306160.1"/>
    <property type="molecule type" value="Genomic_DNA"/>
</dbReference>
<name>A0A8H4N242_9PEZI</name>
<evidence type="ECO:0000259" key="5">
    <source>
        <dbReference type="Pfam" id="PF13086"/>
    </source>
</evidence>
<evidence type="ECO:0000256" key="3">
    <source>
        <dbReference type="ARBA" id="ARBA00022806"/>
    </source>
</evidence>
<dbReference type="AlphaFoldDB" id="A0A8H4N242"/>
<evidence type="ECO:0000256" key="2">
    <source>
        <dbReference type="ARBA" id="ARBA00022490"/>
    </source>
</evidence>
<protein>
    <submittedName>
        <fullName evidence="7">DNA helicase UvrD/REP type</fullName>
    </submittedName>
</protein>
<sequence length="905" mass="99676">MGFQESQYMLHVGREPAAQPFDVYARPFVPEELRSINIQPAATVLDTPPGRAIAFDAYACSFIPPLFLHRRPTIDTLIQKRRDYDRLNPRLPVSLSHEAYAIFFCDSLKDEGRARDREISHYALYRVPLGVQHQHHGTSHCVLHVPGIRESSPHIELEDVVSLRQLMSGFWNGVPQIGFTGIHYNARVHLIDRAKELITLRIDHGQTLMPVSIGFNVCFNSPFSRIEAQQLSLALLQESLDRTASTVPNGNPTRSHALNGIQETSEPDAEMNDFEEASWARRMLFPETTDGAMQKELTRLAKRNLFDSQLNFEQQKAVDSVCRKNYGEVPFLVSGPPGTGKTKTVVECALQLVSNDSQISHILLCAPSDPAADTLAQRISQHLQFGDFIRLNASTRTFAEVPENLMPHCFIENDHFALPTLPQMTAYKVVVTTCRDAAMLVSARLTNKDLFALEHGVTAALHHGKVSRKLMLHWGALLIDEAAQATEPEAAIPISVVDPPEVMDAIASRPILVMAGDQMQLGPRAKTSTLKVSLFERLFDRSLYKDHPLARGRNAPGAPSKPLDKTMLPITRPPFSNLIRNYRSHPAILAVPSALFYYDTLIPEATGTGALHSWRGWQGRGWPVLFKSNTASDEVEGEGGGWYNVTEARVACNTAQSLVRSGLMDERDICIMSPFSAQVRLLRSIIREPPYLLWRVNIGPMEAFQGLESRVVIICTTRTRARFLDQDRERGLGVVHEQKRFNVALTRAKEGLVVIGNPHVLGADACWAAFLGFCRRHGLWTDEGASEGGSAPTGGVSLGPGLDTGSGGGGGGSWEAAAAAAADSDRHISTLETGLVTKEAIKRDITSDYARFMAAGTDDEMWVSGMLAALTMDEGEADDDHFDDEQMDGDTRGFEGSEIGNESSS</sequence>
<dbReference type="Gene3D" id="3.40.50.300">
    <property type="entry name" value="P-loop containing nucleotide triphosphate hydrolases"/>
    <property type="match status" value="2"/>
</dbReference>
<keyword evidence="3 7" id="KW-0547">Nucleotide-binding</keyword>
<accession>A0A8H4N242</accession>
<dbReference type="OrthoDB" id="6513042at2759"/>
<feature type="region of interest" description="Disordered" evidence="4">
    <location>
        <begin position="874"/>
        <end position="905"/>
    </location>
</feature>
<reference evidence="7" key="1">
    <citation type="submission" date="2020-04" db="EMBL/GenBank/DDBJ databases">
        <title>Genome Assembly and Annotation of Botryosphaeria dothidea sdau 11-99, a Latent Pathogen of Apple Fruit Ring Rot in China.</title>
        <authorList>
            <person name="Yu C."/>
            <person name="Diao Y."/>
            <person name="Lu Q."/>
            <person name="Zhao J."/>
            <person name="Cui S."/>
            <person name="Peng C."/>
            <person name="He B."/>
            <person name="Liu H."/>
        </authorList>
    </citation>
    <scope>NUCLEOTIDE SEQUENCE [LARGE SCALE GENOMIC DNA]</scope>
    <source>
        <strain evidence="7">Sdau11-99</strain>
    </source>
</reference>
<feature type="domain" description="DNA2/NAM7 helicase-like C-terminal" evidence="6">
    <location>
        <begin position="576"/>
        <end position="758"/>
    </location>
</feature>
<feature type="region of interest" description="Disordered" evidence="4">
    <location>
        <begin position="785"/>
        <end position="815"/>
    </location>
</feature>
<evidence type="ECO:0000313" key="8">
    <source>
        <dbReference type="Proteomes" id="UP000572817"/>
    </source>
</evidence>
<dbReference type="InterPro" id="IPR041679">
    <property type="entry name" value="DNA2/NAM7-like_C"/>
</dbReference>
<dbReference type="InterPro" id="IPR047187">
    <property type="entry name" value="SF1_C_Upf1"/>
</dbReference>
<dbReference type="GO" id="GO:0004386">
    <property type="term" value="F:helicase activity"/>
    <property type="evidence" value="ECO:0007669"/>
    <property type="project" value="UniProtKB-KW"/>
</dbReference>
<evidence type="ECO:0000256" key="1">
    <source>
        <dbReference type="ARBA" id="ARBA00004496"/>
    </source>
</evidence>
<evidence type="ECO:0000313" key="7">
    <source>
        <dbReference type="EMBL" id="KAF4306160.1"/>
    </source>
</evidence>
<dbReference type="GO" id="GO:0005737">
    <property type="term" value="C:cytoplasm"/>
    <property type="evidence" value="ECO:0007669"/>
    <property type="project" value="UniProtKB-SubCell"/>
</dbReference>
<keyword evidence="3 7" id="KW-0347">Helicase</keyword>
<evidence type="ECO:0000256" key="4">
    <source>
        <dbReference type="SAM" id="MobiDB-lite"/>
    </source>
</evidence>
<keyword evidence="3 7" id="KW-0067">ATP-binding</keyword>